<feature type="non-terminal residue" evidence="1">
    <location>
        <position position="1"/>
    </location>
</feature>
<name>A0ACA9Q169_9GLOM</name>
<feature type="non-terminal residue" evidence="1">
    <location>
        <position position="87"/>
    </location>
</feature>
<dbReference type="EMBL" id="CAJVPU010037280">
    <property type="protein sequence ID" value="CAG8732149.1"/>
    <property type="molecule type" value="Genomic_DNA"/>
</dbReference>
<protein>
    <submittedName>
        <fullName evidence="1">7494_t:CDS:1</fullName>
    </submittedName>
</protein>
<accession>A0ACA9Q169</accession>
<gene>
    <name evidence="1" type="ORF">DHETER_LOCUS13509</name>
</gene>
<proteinExistence type="predicted"/>
<evidence type="ECO:0000313" key="1">
    <source>
        <dbReference type="EMBL" id="CAG8732149.1"/>
    </source>
</evidence>
<sequence length="87" mass="9819">NKVDGYFMTLIALGVYLMVEVGSVELPRSFETCSTFLNGIDLLRTFQTAYEQASKKVLTVINENKEELEDPKNIGFRAWCRPTLGTP</sequence>
<reference evidence="1" key="1">
    <citation type="submission" date="2021-06" db="EMBL/GenBank/DDBJ databases">
        <authorList>
            <person name="Kallberg Y."/>
            <person name="Tangrot J."/>
            <person name="Rosling A."/>
        </authorList>
    </citation>
    <scope>NUCLEOTIDE SEQUENCE</scope>
    <source>
        <strain evidence="1">IL203A</strain>
    </source>
</reference>
<keyword evidence="2" id="KW-1185">Reference proteome</keyword>
<evidence type="ECO:0000313" key="2">
    <source>
        <dbReference type="Proteomes" id="UP000789702"/>
    </source>
</evidence>
<organism evidence="1 2">
    <name type="scientific">Dentiscutata heterogama</name>
    <dbReference type="NCBI Taxonomy" id="1316150"/>
    <lineage>
        <taxon>Eukaryota</taxon>
        <taxon>Fungi</taxon>
        <taxon>Fungi incertae sedis</taxon>
        <taxon>Mucoromycota</taxon>
        <taxon>Glomeromycotina</taxon>
        <taxon>Glomeromycetes</taxon>
        <taxon>Diversisporales</taxon>
        <taxon>Gigasporaceae</taxon>
        <taxon>Dentiscutata</taxon>
    </lineage>
</organism>
<dbReference type="Proteomes" id="UP000789702">
    <property type="component" value="Unassembled WGS sequence"/>
</dbReference>
<comment type="caution">
    <text evidence="1">The sequence shown here is derived from an EMBL/GenBank/DDBJ whole genome shotgun (WGS) entry which is preliminary data.</text>
</comment>